<protein>
    <submittedName>
        <fullName evidence="2">Uncharacterized protein</fullName>
    </submittedName>
</protein>
<reference evidence="2" key="2">
    <citation type="journal article" date="2015" name="J. Proteomics">
        <title>Sexual differences in the sialomes of the zebra tick, Rhipicephalus pulchellus.</title>
        <authorList>
            <person name="Tan A.W."/>
            <person name="Francischetti I.M."/>
            <person name="Slovak M."/>
            <person name="Kini R.M."/>
            <person name="Ribeiro J.M."/>
        </authorList>
    </citation>
    <scope>NUCLEOTIDE SEQUENCE</scope>
    <source>
        <tissue evidence="2">Salivary gland</tissue>
    </source>
</reference>
<reference evidence="2" key="1">
    <citation type="submission" date="2012-11" db="EMBL/GenBank/DDBJ databases">
        <authorList>
            <person name="Lucero-Rivera Y.E."/>
            <person name="Tovar-Ramirez D."/>
        </authorList>
    </citation>
    <scope>NUCLEOTIDE SEQUENCE</scope>
    <source>
        <tissue evidence="2">Salivary gland</tissue>
    </source>
</reference>
<feature type="non-terminal residue" evidence="2">
    <location>
        <position position="88"/>
    </location>
</feature>
<feature type="transmembrane region" description="Helical" evidence="1">
    <location>
        <begin position="58"/>
        <end position="80"/>
    </location>
</feature>
<evidence type="ECO:0000313" key="2">
    <source>
        <dbReference type="EMBL" id="JAA64743.1"/>
    </source>
</evidence>
<dbReference type="AlphaFoldDB" id="L7MMJ5"/>
<proteinExistence type="evidence at transcript level"/>
<keyword evidence="1" id="KW-0472">Membrane</keyword>
<evidence type="ECO:0000256" key="1">
    <source>
        <dbReference type="SAM" id="Phobius"/>
    </source>
</evidence>
<keyword evidence="1" id="KW-0812">Transmembrane</keyword>
<feature type="transmembrane region" description="Helical" evidence="1">
    <location>
        <begin position="24"/>
        <end position="51"/>
    </location>
</feature>
<name>L7MMJ5_RHIPC</name>
<accession>L7MMJ5</accession>
<dbReference type="EMBL" id="GACK01000291">
    <property type="protein sequence ID" value="JAA64743.1"/>
    <property type="molecule type" value="mRNA"/>
</dbReference>
<keyword evidence="1" id="KW-1133">Transmembrane helix</keyword>
<sequence length="88" mass="10280">MQVDVIYVGERALLDKAFIHFFRLWISIFSVVSSSQATSISWVFPILCFLVRRAVLRVCWGLIFCFYVCVLWNVFVILFFCVHCLCCA</sequence>
<organism evidence="2">
    <name type="scientific">Rhipicephalus pulchellus</name>
    <name type="common">Yellow backed tick</name>
    <name type="synonym">Dermacentor pulchellus</name>
    <dbReference type="NCBI Taxonomy" id="72859"/>
    <lineage>
        <taxon>Eukaryota</taxon>
        <taxon>Metazoa</taxon>
        <taxon>Ecdysozoa</taxon>
        <taxon>Arthropoda</taxon>
        <taxon>Chelicerata</taxon>
        <taxon>Arachnida</taxon>
        <taxon>Acari</taxon>
        <taxon>Parasitiformes</taxon>
        <taxon>Ixodida</taxon>
        <taxon>Ixodoidea</taxon>
        <taxon>Ixodidae</taxon>
        <taxon>Rhipicephalinae</taxon>
        <taxon>Rhipicephalus</taxon>
        <taxon>Rhipicephalus</taxon>
    </lineage>
</organism>